<name>A0A545TU98_9PROT</name>
<accession>A0A545TU98</accession>
<organism evidence="2 3">
    <name type="scientific">Denitrobaculum tricleocarpae</name>
    <dbReference type="NCBI Taxonomy" id="2591009"/>
    <lineage>
        <taxon>Bacteria</taxon>
        <taxon>Pseudomonadati</taxon>
        <taxon>Pseudomonadota</taxon>
        <taxon>Alphaproteobacteria</taxon>
        <taxon>Rhodospirillales</taxon>
        <taxon>Rhodospirillaceae</taxon>
        <taxon>Denitrobaculum</taxon>
    </lineage>
</organism>
<keyword evidence="3" id="KW-1185">Reference proteome</keyword>
<evidence type="ECO:0000256" key="1">
    <source>
        <dbReference type="SAM" id="Phobius"/>
    </source>
</evidence>
<dbReference type="EMBL" id="VHSH01000003">
    <property type="protein sequence ID" value="TQV80796.1"/>
    <property type="molecule type" value="Genomic_DNA"/>
</dbReference>
<dbReference type="Proteomes" id="UP000315252">
    <property type="component" value="Unassembled WGS sequence"/>
</dbReference>
<evidence type="ECO:0008006" key="4">
    <source>
        <dbReference type="Google" id="ProtNLM"/>
    </source>
</evidence>
<keyword evidence="1" id="KW-1133">Transmembrane helix</keyword>
<reference evidence="2 3" key="1">
    <citation type="submission" date="2019-06" db="EMBL/GenBank/DDBJ databases">
        <title>Whole genome sequence for Rhodospirillaceae sp. R148.</title>
        <authorList>
            <person name="Wang G."/>
        </authorList>
    </citation>
    <scope>NUCLEOTIDE SEQUENCE [LARGE SCALE GENOMIC DNA]</scope>
    <source>
        <strain evidence="2 3">R148</strain>
    </source>
</reference>
<protein>
    <recommendedName>
        <fullName evidence="4">DUF2135 domain-containing protein</fullName>
    </recommendedName>
</protein>
<evidence type="ECO:0000313" key="3">
    <source>
        <dbReference type="Proteomes" id="UP000315252"/>
    </source>
</evidence>
<gene>
    <name evidence="2" type="ORF">FKG95_11650</name>
</gene>
<keyword evidence="1" id="KW-0812">Transmembrane</keyword>
<keyword evidence="1" id="KW-0472">Membrane</keyword>
<evidence type="ECO:0000313" key="2">
    <source>
        <dbReference type="EMBL" id="TQV80796.1"/>
    </source>
</evidence>
<proteinExistence type="predicted"/>
<comment type="caution">
    <text evidence="2">The sequence shown here is derived from an EMBL/GenBank/DDBJ whole genome shotgun (WGS) entry which is preliminary data.</text>
</comment>
<dbReference type="OrthoDB" id="8419990at2"/>
<sequence>MEGLDHFDDNTGDTVFRDIIFLALAGFVAIVLLLLPHLNPPARAEAETNAPGNVIVELRWPDELNSDVDLWVEAPGDKPVGYSNKGGVSFNLLRDDLGNLADATRMNYEVSYSRGVPHGEYTVNVHLYRNLSGADSIPVTVVISVKPSEDAPAKQILATSVDLRHEGQEITAFRFSLDEKGRLISGSVHDLPRPLRSRKS</sequence>
<feature type="transmembrane region" description="Helical" evidence="1">
    <location>
        <begin position="15"/>
        <end position="35"/>
    </location>
</feature>
<dbReference type="RefSeq" id="WP_142896510.1">
    <property type="nucleotide sequence ID" value="NZ_ML660054.1"/>
</dbReference>
<dbReference type="AlphaFoldDB" id="A0A545TU98"/>